<evidence type="ECO:0000313" key="1">
    <source>
        <dbReference type="EMBL" id="BBY62101.1"/>
    </source>
</evidence>
<evidence type="ECO:0008006" key="3">
    <source>
        <dbReference type="Google" id="ProtNLM"/>
    </source>
</evidence>
<proteinExistence type="predicted"/>
<dbReference type="SUPFAM" id="SSF46955">
    <property type="entry name" value="Putative DNA-binding domain"/>
    <property type="match status" value="1"/>
</dbReference>
<name>A0A7I7T0P9_9MYCO</name>
<protein>
    <recommendedName>
        <fullName evidence="3">Helix-turn-helix domain-containing protein</fullName>
    </recommendedName>
</protein>
<organism evidence="1 2">
    <name type="scientific">Mycolicibacterium helvum</name>
    <dbReference type="NCBI Taxonomy" id="1534349"/>
    <lineage>
        <taxon>Bacteria</taxon>
        <taxon>Bacillati</taxon>
        <taxon>Actinomycetota</taxon>
        <taxon>Actinomycetes</taxon>
        <taxon>Mycobacteriales</taxon>
        <taxon>Mycobacteriaceae</taxon>
        <taxon>Mycolicibacterium</taxon>
    </lineage>
</organism>
<evidence type="ECO:0000313" key="2">
    <source>
        <dbReference type="Proteomes" id="UP000467148"/>
    </source>
</evidence>
<sequence length="119" mass="12847">MGSADGGQGCATSNIKQLAVPIPSQTTAASAAGPLYSGITRPGADQKEVTAIDGYPDDKWLTRQDLAHRFGLPVKTPAEWASKGTGPRYAQFGRHVRYLLSDVIDWERKQFAEGKRDTA</sequence>
<gene>
    <name evidence="1" type="ORF">MHEL_03440</name>
</gene>
<dbReference type="InterPro" id="IPR009061">
    <property type="entry name" value="DNA-bd_dom_put_sf"/>
</dbReference>
<dbReference type="EMBL" id="AP022596">
    <property type="protein sequence ID" value="BBY62101.1"/>
    <property type="molecule type" value="Genomic_DNA"/>
</dbReference>
<dbReference type="Proteomes" id="UP000467148">
    <property type="component" value="Chromosome"/>
</dbReference>
<accession>A0A7I7T0P9</accession>
<dbReference type="AlphaFoldDB" id="A0A7I7T0P9"/>
<dbReference type="KEGG" id="mhev:MHEL_03440"/>
<reference evidence="1 2" key="1">
    <citation type="journal article" date="2019" name="Emerg. Microbes Infect.">
        <title>Comprehensive subspecies identification of 175 nontuberculous mycobacteria species based on 7547 genomic profiles.</title>
        <authorList>
            <person name="Matsumoto Y."/>
            <person name="Kinjo T."/>
            <person name="Motooka D."/>
            <person name="Nabeya D."/>
            <person name="Jung N."/>
            <person name="Uechi K."/>
            <person name="Horii T."/>
            <person name="Iida T."/>
            <person name="Fujita J."/>
            <person name="Nakamura S."/>
        </authorList>
    </citation>
    <scope>NUCLEOTIDE SEQUENCE [LARGE SCALE GENOMIC DNA]</scope>
    <source>
        <strain evidence="1 2">JCM 30396</strain>
    </source>
</reference>
<keyword evidence="2" id="KW-1185">Reference proteome</keyword>